<dbReference type="Proteomes" id="UP001231189">
    <property type="component" value="Unassembled WGS sequence"/>
</dbReference>
<evidence type="ECO:0000256" key="4">
    <source>
        <dbReference type="ARBA" id="ARBA00023015"/>
    </source>
</evidence>
<evidence type="ECO:0008006" key="16">
    <source>
        <dbReference type="Google" id="ProtNLM"/>
    </source>
</evidence>
<evidence type="ECO:0000256" key="7">
    <source>
        <dbReference type="ARBA" id="ARBA00023242"/>
    </source>
</evidence>
<evidence type="ECO:0000256" key="6">
    <source>
        <dbReference type="ARBA" id="ARBA00023163"/>
    </source>
</evidence>
<dbReference type="GO" id="GO:0005634">
    <property type="term" value="C:nucleus"/>
    <property type="evidence" value="ECO:0007669"/>
    <property type="project" value="UniProtKB-ARBA"/>
</dbReference>
<keyword evidence="7" id="KW-0539">Nucleus</keyword>
<evidence type="ECO:0000256" key="8">
    <source>
        <dbReference type="PROSITE-ProRule" id="PRU00228"/>
    </source>
</evidence>
<feature type="domain" description="ZZ-type" evidence="11">
    <location>
        <begin position="354"/>
        <end position="408"/>
    </location>
</feature>
<dbReference type="InterPro" id="IPR009057">
    <property type="entry name" value="Homeodomain-like_sf"/>
</dbReference>
<dbReference type="SMART" id="SM00717">
    <property type="entry name" value="SANT"/>
    <property type="match status" value="1"/>
</dbReference>
<dbReference type="InterPro" id="IPR007526">
    <property type="entry name" value="SWIRM"/>
</dbReference>
<keyword evidence="3" id="KW-0862">Zinc</keyword>
<evidence type="ECO:0000259" key="13">
    <source>
        <dbReference type="PROSITE" id="PS51293"/>
    </source>
</evidence>
<dbReference type="Pfam" id="PF04433">
    <property type="entry name" value="SWIRM"/>
    <property type="match status" value="1"/>
</dbReference>
<feature type="domain" description="SANT" evidence="13">
    <location>
        <begin position="412"/>
        <end position="463"/>
    </location>
</feature>
<dbReference type="PANTHER" id="PTHR12802:SF154">
    <property type="entry name" value="SWI_SNF COMPLEX SUBUNIT SWI3C"/>
    <property type="match status" value="1"/>
</dbReference>
<dbReference type="CDD" id="cd00167">
    <property type="entry name" value="SANT"/>
    <property type="match status" value="1"/>
</dbReference>
<dbReference type="Gene3D" id="1.10.10.10">
    <property type="entry name" value="Winged helix-like DNA-binding domain superfamily/Winged helix DNA-binding domain"/>
    <property type="match status" value="1"/>
</dbReference>
<evidence type="ECO:0000256" key="2">
    <source>
        <dbReference type="ARBA" id="ARBA00022771"/>
    </source>
</evidence>
<dbReference type="InterPro" id="IPR036388">
    <property type="entry name" value="WH-like_DNA-bd_sf"/>
</dbReference>
<dbReference type="PROSITE" id="PS50135">
    <property type="entry name" value="ZF_ZZ_2"/>
    <property type="match status" value="1"/>
</dbReference>
<name>A0AAD8S7W6_LOLMU</name>
<reference evidence="14" key="1">
    <citation type="submission" date="2023-07" db="EMBL/GenBank/DDBJ databases">
        <title>A chromosome-level genome assembly of Lolium multiflorum.</title>
        <authorList>
            <person name="Chen Y."/>
            <person name="Copetti D."/>
            <person name="Kolliker R."/>
            <person name="Studer B."/>
        </authorList>
    </citation>
    <scope>NUCLEOTIDE SEQUENCE</scope>
    <source>
        <strain evidence="14">02402/16</strain>
        <tissue evidence="14">Leaf</tissue>
    </source>
</reference>
<keyword evidence="1" id="KW-0479">Metal-binding</keyword>
<feature type="compositionally biased region" description="Polar residues" evidence="9">
    <location>
        <begin position="754"/>
        <end position="765"/>
    </location>
</feature>
<keyword evidence="6" id="KW-0804">Transcription</keyword>
<evidence type="ECO:0000259" key="11">
    <source>
        <dbReference type="PROSITE" id="PS50135"/>
    </source>
</evidence>
<feature type="compositionally biased region" description="Low complexity" evidence="9">
    <location>
        <begin position="767"/>
        <end position="779"/>
    </location>
</feature>
<gene>
    <name evidence="14" type="ORF">QYE76_064553</name>
</gene>
<feature type="region of interest" description="Disordered" evidence="9">
    <location>
        <begin position="754"/>
        <end position="779"/>
    </location>
</feature>
<dbReference type="Pfam" id="PF16495">
    <property type="entry name" value="SWIRM-assoc_1"/>
    <property type="match status" value="1"/>
</dbReference>
<dbReference type="PROSITE" id="PS51293">
    <property type="entry name" value="SANT"/>
    <property type="match status" value="1"/>
</dbReference>
<feature type="region of interest" description="Disordered" evidence="9">
    <location>
        <begin position="1"/>
        <end position="62"/>
    </location>
</feature>
<dbReference type="Gene3D" id="1.10.10.60">
    <property type="entry name" value="Homeodomain-like"/>
    <property type="match status" value="1"/>
</dbReference>
<keyword evidence="15" id="KW-1185">Reference proteome</keyword>
<dbReference type="InterPro" id="IPR000433">
    <property type="entry name" value="Znf_ZZ"/>
</dbReference>
<proteinExistence type="predicted"/>
<evidence type="ECO:0000313" key="14">
    <source>
        <dbReference type="EMBL" id="KAK1646748.1"/>
    </source>
</evidence>
<feature type="compositionally biased region" description="Polar residues" evidence="9">
    <location>
        <begin position="1"/>
        <end position="10"/>
    </location>
</feature>
<feature type="compositionally biased region" description="Acidic residues" evidence="9">
    <location>
        <begin position="36"/>
        <end position="49"/>
    </location>
</feature>
<dbReference type="PROSITE" id="PS50090">
    <property type="entry name" value="MYB_LIKE"/>
    <property type="match status" value="1"/>
</dbReference>
<feature type="domain" description="SWIRM" evidence="12">
    <location>
        <begin position="179"/>
        <end position="278"/>
    </location>
</feature>
<protein>
    <recommendedName>
        <fullName evidence="16">SWI/SNF complex subunit SWI3C</fullName>
    </recommendedName>
</protein>
<dbReference type="GO" id="GO:0008270">
    <property type="term" value="F:zinc ion binding"/>
    <property type="evidence" value="ECO:0007669"/>
    <property type="project" value="UniProtKB-KW"/>
</dbReference>
<feature type="compositionally biased region" description="Basic and acidic residues" evidence="9">
    <location>
        <begin position="549"/>
        <end position="567"/>
    </location>
</feature>
<keyword evidence="5" id="KW-0238">DNA-binding</keyword>
<sequence>MPRKASSTPDSRLKWRKRKRNPDAAPSPSAAGDHSDDSDSAAANDEDDTAVPSAAVDDEILSCAADRDPVRDLREAEVLSPAEAISAFPAATRRKVNRPHPSVLAVVAAERSACAGDVSASVPPALENISHGQLQVLSGALPDHPSLSTDPDMPSSYVCTPPPLMEGHGVPKQFQGRLHVVPKHSDWFSPGTVHRLERQVVPHFFTGKSPGNTPGKFITLRNKVIAKYLDNPGKRLAFADCQGFVVNTGELYDLSRIVRFLDAWGIINYLAVGLVHRGPRVAASLLREEPAGELQLFTAPLKSIDGLIMFDRPKCSLRVEDIALLASSSSNSEVLDFDAGAEFAELEGKIRERLSESSCSYCSQSLSNLHYQSQKEVDIALCSNCFHDSRYITGHSSLDFQRVNGDRDGSENDGDNWTDRETLLLLEGIEKHNDNWNNIADHVGTKSKAQCIYHFIRLPVEDSLLETIEVPDASMPVQTNGHPHSDSNGNLPQSVQHGNQLPFISSSNPVMSLVAFLASAIGPRIAASCASAALSALTREDDPRVISESMHADDRTHGARQNFRDHNGAPSSSISPENVKHAALCGLSAAAMKSKLFADQEEHEIQRLAAIVINHQLKRLELKLKQFAEVETLLLKECEQVERARQRISAGRIQVMSGRLNPTGTSLPKPNSGSSTVASNPVNISPRPVGIPGSTAEATRPASSTNIMQGQGHPQMPFLQRQPQMLSFGPRSPLSANQTKPSAHASNIMFSSAAMPNSITPSHNHQLLRSSSGNNSSLG</sequence>
<accession>A0AAD8S7W6</accession>
<dbReference type="SUPFAM" id="SSF46689">
    <property type="entry name" value="Homeodomain-like"/>
    <property type="match status" value="2"/>
</dbReference>
<dbReference type="PROSITE" id="PS50934">
    <property type="entry name" value="SWIRM"/>
    <property type="match status" value="1"/>
</dbReference>
<feature type="domain" description="Myb-like" evidence="10">
    <location>
        <begin position="409"/>
        <end position="459"/>
    </location>
</feature>
<keyword evidence="4" id="KW-0805">Transcription regulation</keyword>
<feature type="compositionally biased region" description="Polar residues" evidence="9">
    <location>
        <begin position="660"/>
        <end position="683"/>
    </location>
</feature>
<dbReference type="InterPro" id="IPR001005">
    <property type="entry name" value="SANT/Myb"/>
</dbReference>
<dbReference type="PANTHER" id="PTHR12802">
    <property type="entry name" value="SWI/SNF COMPLEX-RELATED"/>
    <property type="match status" value="1"/>
</dbReference>
<evidence type="ECO:0000259" key="10">
    <source>
        <dbReference type="PROSITE" id="PS50090"/>
    </source>
</evidence>
<dbReference type="EMBL" id="JAUUTY010000004">
    <property type="protein sequence ID" value="KAK1646748.1"/>
    <property type="molecule type" value="Genomic_DNA"/>
</dbReference>
<dbReference type="InterPro" id="IPR032451">
    <property type="entry name" value="SMARCC_C"/>
</dbReference>
<dbReference type="FunFam" id="1.10.10.60:FF:000014">
    <property type="entry name" value="SWI/SNF complex subunit SMARCC2 isoform C"/>
    <property type="match status" value="1"/>
</dbReference>
<feature type="region of interest" description="Disordered" evidence="9">
    <location>
        <begin position="659"/>
        <end position="699"/>
    </location>
</feature>
<keyword evidence="2 8" id="KW-0863">Zinc-finger</keyword>
<dbReference type="Pfam" id="PF00249">
    <property type="entry name" value="Myb_DNA-binding"/>
    <property type="match status" value="1"/>
</dbReference>
<evidence type="ECO:0000256" key="3">
    <source>
        <dbReference type="ARBA" id="ARBA00022833"/>
    </source>
</evidence>
<evidence type="ECO:0000313" key="15">
    <source>
        <dbReference type="Proteomes" id="UP001231189"/>
    </source>
</evidence>
<dbReference type="GO" id="GO:0003677">
    <property type="term" value="F:DNA binding"/>
    <property type="evidence" value="ECO:0007669"/>
    <property type="project" value="UniProtKB-KW"/>
</dbReference>
<evidence type="ECO:0000256" key="5">
    <source>
        <dbReference type="ARBA" id="ARBA00023125"/>
    </source>
</evidence>
<comment type="caution">
    <text evidence="14">The sequence shown here is derived from an EMBL/GenBank/DDBJ whole genome shotgun (WGS) entry which is preliminary data.</text>
</comment>
<dbReference type="InterPro" id="IPR017884">
    <property type="entry name" value="SANT_dom"/>
</dbReference>
<evidence type="ECO:0000259" key="12">
    <source>
        <dbReference type="PROSITE" id="PS50934"/>
    </source>
</evidence>
<feature type="region of interest" description="Disordered" evidence="9">
    <location>
        <begin position="549"/>
        <end position="576"/>
    </location>
</feature>
<feature type="compositionally biased region" description="Low complexity" evidence="9">
    <location>
        <begin position="23"/>
        <end position="32"/>
    </location>
</feature>
<organism evidence="14 15">
    <name type="scientific">Lolium multiflorum</name>
    <name type="common">Italian ryegrass</name>
    <name type="synonym">Lolium perenne subsp. multiflorum</name>
    <dbReference type="NCBI Taxonomy" id="4521"/>
    <lineage>
        <taxon>Eukaryota</taxon>
        <taxon>Viridiplantae</taxon>
        <taxon>Streptophyta</taxon>
        <taxon>Embryophyta</taxon>
        <taxon>Tracheophyta</taxon>
        <taxon>Spermatophyta</taxon>
        <taxon>Magnoliopsida</taxon>
        <taxon>Liliopsida</taxon>
        <taxon>Poales</taxon>
        <taxon>Poaceae</taxon>
        <taxon>BOP clade</taxon>
        <taxon>Pooideae</taxon>
        <taxon>Poodae</taxon>
        <taxon>Poeae</taxon>
        <taxon>Poeae Chloroplast Group 2 (Poeae type)</taxon>
        <taxon>Loliodinae</taxon>
        <taxon>Loliinae</taxon>
        <taxon>Lolium</taxon>
    </lineage>
</organism>
<evidence type="ECO:0000256" key="9">
    <source>
        <dbReference type="SAM" id="MobiDB-lite"/>
    </source>
</evidence>
<dbReference type="AlphaFoldDB" id="A0AAD8S7W6"/>
<evidence type="ECO:0000256" key="1">
    <source>
        <dbReference type="ARBA" id="ARBA00022723"/>
    </source>
</evidence>